<evidence type="ECO:0000313" key="2">
    <source>
        <dbReference type="EMBL" id="GBP94054.1"/>
    </source>
</evidence>
<protein>
    <submittedName>
        <fullName evidence="2">Uncharacterized protein</fullName>
    </submittedName>
</protein>
<name>A0A4C2A4A6_EUMVA</name>
<proteinExistence type="predicted"/>
<reference evidence="2 3" key="1">
    <citation type="journal article" date="2019" name="Commun. Biol.">
        <title>The bagworm genome reveals a unique fibroin gene that provides high tensile strength.</title>
        <authorList>
            <person name="Kono N."/>
            <person name="Nakamura H."/>
            <person name="Ohtoshi R."/>
            <person name="Tomita M."/>
            <person name="Numata K."/>
            <person name="Arakawa K."/>
        </authorList>
    </citation>
    <scope>NUCLEOTIDE SEQUENCE [LARGE SCALE GENOMIC DNA]</scope>
</reference>
<accession>A0A4C2A4A6</accession>
<organism evidence="2 3">
    <name type="scientific">Eumeta variegata</name>
    <name type="common">Bagworm moth</name>
    <name type="synonym">Eumeta japonica</name>
    <dbReference type="NCBI Taxonomy" id="151549"/>
    <lineage>
        <taxon>Eukaryota</taxon>
        <taxon>Metazoa</taxon>
        <taxon>Ecdysozoa</taxon>
        <taxon>Arthropoda</taxon>
        <taxon>Hexapoda</taxon>
        <taxon>Insecta</taxon>
        <taxon>Pterygota</taxon>
        <taxon>Neoptera</taxon>
        <taxon>Endopterygota</taxon>
        <taxon>Lepidoptera</taxon>
        <taxon>Glossata</taxon>
        <taxon>Ditrysia</taxon>
        <taxon>Tineoidea</taxon>
        <taxon>Psychidae</taxon>
        <taxon>Oiketicinae</taxon>
        <taxon>Eumeta</taxon>
    </lineage>
</organism>
<gene>
    <name evidence="2" type="ORF">EVAR_66445_1</name>
</gene>
<dbReference type="AlphaFoldDB" id="A0A4C2A4A6"/>
<feature type="region of interest" description="Disordered" evidence="1">
    <location>
        <begin position="1"/>
        <end position="21"/>
    </location>
</feature>
<dbReference type="Proteomes" id="UP000299102">
    <property type="component" value="Unassembled WGS sequence"/>
</dbReference>
<feature type="compositionally biased region" description="Basic residues" evidence="1">
    <location>
        <begin position="9"/>
        <end position="21"/>
    </location>
</feature>
<sequence>MAGGVIGHGGRHHCTRTRMRASRPCETERSLNYSYPGGGIVYPRPPPGAGGAALVRSPIKTMHVPNPLSERGGPAQRPIAASTGGCELSKRTQQLTIHAPPPHALKAKLSLHRASAYRGRGRWRSRNKTTERDIADPALYYLIGGDQIKGFAVAPRPGDPRQYNNHLCIKSNCVFKFGPYNARGMRHVKK</sequence>
<keyword evidence="3" id="KW-1185">Reference proteome</keyword>
<comment type="caution">
    <text evidence="2">The sequence shown here is derived from an EMBL/GenBank/DDBJ whole genome shotgun (WGS) entry which is preliminary data.</text>
</comment>
<dbReference type="EMBL" id="BGZK01002453">
    <property type="protein sequence ID" value="GBP94054.1"/>
    <property type="molecule type" value="Genomic_DNA"/>
</dbReference>
<evidence type="ECO:0000256" key="1">
    <source>
        <dbReference type="SAM" id="MobiDB-lite"/>
    </source>
</evidence>
<evidence type="ECO:0000313" key="3">
    <source>
        <dbReference type="Proteomes" id="UP000299102"/>
    </source>
</evidence>